<dbReference type="EMBL" id="BGZK01002213">
    <property type="protein sequence ID" value="GBP91818.1"/>
    <property type="molecule type" value="Genomic_DNA"/>
</dbReference>
<gene>
    <name evidence="2" type="ORF">EVAR_50993_1</name>
</gene>
<reference evidence="2 3" key="1">
    <citation type="journal article" date="2019" name="Commun. Biol.">
        <title>The bagworm genome reveals a unique fibroin gene that provides high tensile strength.</title>
        <authorList>
            <person name="Kono N."/>
            <person name="Nakamura H."/>
            <person name="Ohtoshi R."/>
            <person name="Tomita M."/>
            <person name="Numata K."/>
            <person name="Arakawa K."/>
        </authorList>
    </citation>
    <scope>NUCLEOTIDE SEQUENCE [LARGE SCALE GENOMIC DNA]</scope>
</reference>
<accession>A0A4C1ZVW1</accession>
<dbReference type="AlphaFoldDB" id="A0A4C1ZVW1"/>
<name>A0A4C1ZVW1_EUMVA</name>
<organism evidence="2 3">
    <name type="scientific">Eumeta variegata</name>
    <name type="common">Bagworm moth</name>
    <name type="synonym">Eumeta japonica</name>
    <dbReference type="NCBI Taxonomy" id="151549"/>
    <lineage>
        <taxon>Eukaryota</taxon>
        <taxon>Metazoa</taxon>
        <taxon>Ecdysozoa</taxon>
        <taxon>Arthropoda</taxon>
        <taxon>Hexapoda</taxon>
        <taxon>Insecta</taxon>
        <taxon>Pterygota</taxon>
        <taxon>Neoptera</taxon>
        <taxon>Endopterygota</taxon>
        <taxon>Lepidoptera</taxon>
        <taxon>Glossata</taxon>
        <taxon>Ditrysia</taxon>
        <taxon>Tineoidea</taxon>
        <taxon>Psychidae</taxon>
        <taxon>Oiketicinae</taxon>
        <taxon>Eumeta</taxon>
    </lineage>
</organism>
<feature type="region of interest" description="Disordered" evidence="1">
    <location>
        <begin position="28"/>
        <end position="48"/>
    </location>
</feature>
<sequence length="133" mass="14540">MNECIICIATSKRIHSYVEREQGIFSPAIGEGNEWPGDGSATEPRNSNKAHENEGACWLTAAAASCIMNTSLTRTNIILCVYNRNVFKRNVAIYITFTRRRLGSKQGSDDGLVVDTSARDAADDGSFEMSCAK</sequence>
<evidence type="ECO:0000313" key="3">
    <source>
        <dbReference type="Proteomes" id="UP000299102"/>
    </source>
</evidence>
<comment type="caution">
    <text evidence="2">The sequence shown here is derived from an EMBL/GenBank/DDBJ whole genome shotgun (WGS) entry which is preliminary data.</text>
</comment>
<dbReference type="Proteomes" id="UP000299102">
    <property type="component" value="Unassembled WGS sequence"/>
</dbReference>
<keyword evidence="3" id="KW-1185">Reference proteome</keyword>
<protein>
    <submittedName>
        <fullName evidence="2">Uncharacterized protein</fullName>
    </submittedName>
</protein>
<evidence type="ECO:0000256" key="1">
    <source>
        <dbReference type="SAM" id="MobiDB-lite"/>
    </source>
</evidence>
<evidence type="ECO:0000313" key="2">
    <source>
        <dbReference type="EMBL" id="GBP91818.1"/>
    </source>
</evidence>
<proteinExistence type="predicted"/>